<evidence type="ECO:0008006" key="3">
    <source>
        <dbReference type="Google" id="ProtNLM"/>
    </source>
</evidence>
<organism evidence="1 2">
    <name type="scientific">Duganella radicis</name>
    <dbReference type="NCBI Taxonomy" id="551988"/>
    <lineage>
        <taxon>Bacteria</taxon>
        <taxon>Pseudomonadati</taxon>
        <taxon>Pseudomonadota</taxon>
        <taxon>Betaproteobacteria</taxon>
        <taxon>Burkholderiales</taxon>
        <taxon>Oxalobacteraceae</taxon>
        <taxon>Telluria group</taxon>
        <taxon>Duganella</taxon>
    </lineage>
</organism>
<comment type="caution">
    <text evidence="1">The sequence shown here is derived from an EMBL/GenBank/DDBJ whole genome shotgun (WGS) entry which is preliminary data.</text>
</comment>
<dbReference type="GO" id="GO:0006635">
    <property type="term" value="P:fatty acid beta-oxidation"/>
    <property type="evidence" value="ECO:0007669"/>
    <property type="project" value="TreeGrafter"/>
</dbReference>
<dbReference type="PANTHER" id="PTHR43612">
    <property type="entry name" value="TRIFUNCTIONAL ENZYME SUBUNIT ALPHA"/>
    <property type="match status" value="1"/>
</dbReference>
<dbReference type="InterPro" id="IPR050136">
    <property type="entry name" value="FA_oxidation_alpha_subunit"/>
</dbReference>
<protein>
    <recommendedName>
        <fullName evidence="3">Enoyl-CoA hydratase/isomerase family protein</fullName>
    </recommendedName>
</protein>
<dbReference type="Pfam" id="PF00378">
    <property type="entry name" value="ECH_1"/>
    <property type="match status" value="1"/>
</dbReference>
<keyword evidence="2" id="KW-1185">Reference proteome</keyword>
<dbReference type="Proteomes" id="UP000475582">
    <property type="component" value="Unassembled WGS sequence"/>
</dbReference>
<gene>
    <name evidence="1" type="ORF">GM676_25190</name>
</gene>
<sequence>MITAHRNGHTVSVLLAARSINPLSRLFQRELAALLDQLESQRARLAAVIIGFDAETAGRGHELEHPITPAQAVDCLRMLDDYNALLHRLETLGVPVTATLGGDISGHALGLALACHRRIAMHDVRLSMPQVQSGLAPVAGEIARTARLAGVQAAMPLLMDGATLNASQARRAGLLHAVAASDAELAAAVLDKTPMMQPWQAKGYQLPGGALDTPPIRALLQAAPARLRASAKPSAAEAVLCAMVEGLQVDFDNALKIESRYFCQTAIRQPLRKGSFSL</sequence>
<evidence type="ECO:0000313" key="1">
    <source>
        <dbReference type="EMBL" id="MTV40863.1"/>
    </source>
</evidence>
<dbReference type="CDD" id="cd06558">
    <property type="entry name" value="crotonase-like"/>
    <property type="match status" value="1"/>
</dbReference>
<dbReference type="InterPro" id="IPR029045">
    <property type="entry name" value="ClpP/crotonase-like_dom_sf"/>
</dbReference>
<dbReference type="EMBL" id="WNKY01000042">
    <property type="protein sequence ID" value="MTV40863.1"/>
    <property type="molecule type" value="Genomic_DNA"/>
</dbReference>
<dbReference type="RefSeq" id="WP_155466959.1">
    <property type="nucleotide sequence ID" value="NZ_WNKY01000042.1"/>
</dbReference>
<dbReference type="SUPFAM" id="SSF52096">
    <property type="entry name" value="ClpP/crotonase"/>
    <property type="match status" value="1"/>
</dbReference>
<dbReference type="GO" id="GO:0016509">
    <property type="term" value="F:long-chain (3S)-3-hydroxyacyl-CoA dehydrogenase (NAD+) activity"/>
    <property type="evidence" value="ECO:0007669"/>
    <property type="project" value="TreeGrafter"/>
</dbReference>
<dbReference type="AlphaFoldDB" id="A0A6L6PPD9"/>
<dbReference type="PANTHER" id="PTHR43612:SF3">
    <property type="entry name" value="TRIFUNCTIONAL ENZYME SUBUNIT ALPHA, MITOCHONDRIAL"/>
    <property type="match status" value="1"/>
</dbReference>
<dbReference type="OrthoDB" id="5287258at2"/>
<accession>A0A6L6PPD9</accession>
<name>A0A6L6PPD9_9BURK</name>
<reference evidence="1 2" key="1">
    <citation type="submission" date="2019-11" db="EMBL/GenBank/DDBJ databases">
        <title>Type strains purchased from KCTC, JCM and DSMZ.</title>
        <authorList>
            <person name="Lu H."/>
        </authorList>
    </citation>
    <scope>NUCLEOTIDE SEQUENCE [LARGE SCALE GENOMIC DNA]</scope>
    <source>
        <strain evidence="1 2">KCTC 22382</strain>
    </source>
</reference>
<dbReference type="Gene3D" id="3.90.226.10">
    <property type="entry name" value="2-enoyl-CoA Hydratase, Chain A, domain 1"/>
    <property type="match status" value="1"/>
</dbReference>
<dbReference type="InterPro" id="IPR001753">
    <property type="entry name" value="Enoyl-CoA_hydra/iso"/>
</dbReference>
<evidence type="ECO:0000313" key="2">
    <source>
        <dbReference type="Proteomes" id="UP000475582"/>
    </source>
</evidence>
<proteinExistence type="predicted"/>
<dbReference type="GO" id="GO:0004300">
    <property type="term" value="F:enoyl-CoA hydratase activity"/>
    <property type="evidence" value="ECO:0007669"/>
    <property type="project" value="TreeGrafter"/>
</dbReference>